<dbReference type="PANTHER" id="PTHR43190">
    <property type="entry name" value="N-ACETYL-D-GLUCOSAMINE KINASE"/>
    <property type="match status" value="1"/>
</dbReference>
<dbReference type="AlphaFoldDB" id="A0A3E5EBM5"/>
<dbReference type="CDD" id="cd24079">
    <property type="entry name" value="ASKHA_NBD_PG1100-like"/>
    <property type="match status" value="1"/>
</dbReference>
<comment type="caution">
    <text evidence="2">The sequence shown here is derived from an EMBL/GenBank/DDBJ whole genome shotgun (WGS) entry which is preliminary data.</text>
</comment>
<dbReference type="Proteomes" id="UP000284548">
    <property type="component" value="Unassembled WGS sequence"/>
</dbReference>
<accession>A0A3E5EBM5</accession>
<evidence type="ECO:0000313" key="4">
    <source>
        <dbReference type="Proteomes" id="UP000284548"/>
    </source>
</evidence>
<evidence type="ECO:0000313" key="3">
    <source>
        <dbReference type="Proteomes" id="UP000283872"/>
    </source>
</evidence>
<dbReference type="Gene3D" id="3.30.420.40">
    <property type="match status" value="3"/>
</dbReference>
<protein>
    <submittedName>
        <fullName evidence="2">ATPase</fullName>
    </submittedName>
</protein>
<dbReference type="PANTHER" id="PTHR43190:SF3">
    <property type="entry name" value="N-ACETYL-D-GLUCOSAMINE KINASE"/>
    <property type="match status" value="1"/>
</dbReference>
<dbReference type="EMBL" id="QRKB01000004">
    <property type="protein sequence ID" value="RHH84293.1"/>
    <property type="molecule type" value="Genomic_DNA"/>
</dbReference>
<gene>
    <name evidence="2" type="ORF">DW192_03060</name>
    <name evidence="1" type="ORF">DWY11_03065</name>
</gene>
<dbReference type="RefSeq" id="WP_117586125.1">
    <property type="nucleotide sequence ID" value="NZ_QRKB01000004.1"/>
</dbReference>
<dbReference type="InterPro" id="IPR052519">
    <property type="entry name" value="Euk-type_GlcNAc_Kinase"/>
</dbReference>
<evidence type="ECO:0000313" key="2">
    <source>
        <dbReference type="EMBL" id="RHH84293.1"/>
    </source>
</evidence>
<sequence>MKILIADSGSTKTDWALVDEQGNVMVTCKTQGISPIHQSDAEILDVLYKELVLSEQPQAVSFYGSGVTEAMKSRMKSLLQQSFPEAKVEAEGDMLGAARALFGKKPGIACILGTGANSCLYDGEKIVMNTPPLGYILGDEGSGAVIGKLFLNGIFKGTLPVSLKNKYLAWSGLDYPTIINKVYRQPLANRFLASICPFISEQIAEGEKHENGTDELNEAMALYRMILESFNQFYVKNLTPYIKYVKASTEDISQLEPGMKAWHSSLEEEIPMLGFVGSIAYYFESPLRNVMEDEFHLKISQILKAPMPGLIKYHIN</sequence>
<proteinExistence type="predicted"/>
<dbReference type="InterPro" id="IPR043129">
    <property type="entry name" value="ATPase_NBD"/>
</dbReference>
<dbReference type="Proteomes" id="UP000283872">
    <property type="component" value="Unassembled WGS sequence"/>
</dbReference>
<organism evidence="2 4">
    <name type="scientific">Segatella copri</name>
    <dbReference type="NCBI Taxonomy" id="165179"/>
    <lineage>
        <taxon>Bacteria</taxon>
        <taxon>Pseudomonadati</taxon>
        <taxon>Bacteroidota</taxon>
        <taxon>Bacteroidia</taxon>
        <taxon>Bacteroidales</taxon>
        <taxon>Prevotellaceae</taxon>
        <taxon>Segatella</taxon>
    </lineage>
</organism>
<dbReference type="EMBL" id="QRVA01000004">
    <property type="protein sequence ID" value="RGS18319.1"/>
    <property type="molecule type" value="Genomic_DNA"/>
</dbReference>
<reference evidence="3 4" key="1">
    <citation type="submission" date="2018-08" db="EMBL/GenBank/DDBJ databases">
        <title>A genome reference for cultivated species of the human gut microbiota.</title>
        <authorList>
            <person name="Zou Y."/>
            <person name="Xue W."/>
            <person name="Luo G."/>
        </authorList>
    </citation>
    <scope>NUCLEOTIDE SEQUENCE [LARGE SCALE GENOMIC DNA]</scope>
    <source>
        <strain evidence="1 3">AF24-12</strain>
        <strain evidence="2 4">AM16-54</strain>
    </source>
</reference>
<evidence type="ECO:0000313" key="1">
    <source>
        <dbReference type="EMBL" id="RGS18319.1"/>
    </source>
</evidence>
<dbReference type="SUPFAM" id="SSF53067">
    <property type="entry name" value="Actin-like ATPase domain"/>
    <property type="match status" value="2"/>
</dbReference>
<name>A0A3E5EBM5_9BACT</name>